<dbReference type="GO" id="GO:0005634">
    <property type="term" value="C:nucleus"/>
    <property type="evidence" value="ECO:0007669"/>
    <property type="project" value="TreeGrafter"/>
</dbReference>
<name>A0A1D1YW89_9ARAE</name>
<dbReference type="EMBL" id="GDJX01009019">
    <property type="protein sequence ID" value="JAT58917.1"/>
    <property type="molecule type" value="Transcribed_RNA"/>
</dbReference>
<evidence type="ECO:0000259" key="2">
    <source>
        <dbReference type="Pfam" id="PF08389"/>
    </source>
</evidence>
<proteinExistence type="predicted"/>
<accession>A0A1D1YW89</accession>
<evidence type="ECO:0000259" key="3">
    <source>
        <dbReference type="Pfam" id="PF19273"/>
    </source>
</evidence>
<dbReference type="Gene3D" id="1.25.10.10">
    <property type="entry name" value="Leucine-rich Repeat Variant"/>
    <property type="match status" value="1"/>
</dbReference>
<dbReference type="Pfam" id="PF08389">
    <property type="entry name" value="Xpo1"/>
    <property type="match status" value="1"/>
</dbReference>
<reference evidence="4" key="1">
    <citation type="submission" date="2015-07" db="EMBL/GenBank/DDBJ databases">
        <title>Transcriptome Assembly of Anthurium amnicola.</title>
        <authorList>
            <person name="Suzuki J."/>
        </authorList>
    </citation>
    <scope>NUCLEOTIDE SEQUENCE</scope>
</reference>
<feature type="domain" description="Exportin-5 C-terminal" evidence="3">
    <location>
        <begin position="315"/>
        <end position="1163"/>
    </location>
</feature>
<dbReference type="PANTHER" id="PTHR11223:SF3">
    <property type="entry name" value="EXPORTIN-5"/>
    <property type="match status" value="1"/>
</dbReference>
<dbReference type="GO" id="GO:0042565">
    <property type="term" value="C:RNA nuclear export complex"/>
    <property type="evidence" value="ECO:0007669"/>
    <property type="project" value="TreeGrafter"/>
</dbReference>
<dbReference type="GO" id="GO:0005049">
    <property type="term" value="F:nuclear export signal receptor activity"/>
    <property type="evidence" value="ECO:0007669"/>
    <property type="project" value="InterPro"/>
</dbReference>
<sequence>MDDGGDVAANVAGAVATVMDWRSSPDAKRAAVAYLDSIKNGDVRLLGSTSFFLVRKDWSSEIRLHGLKMLQHLVRLRWGELSSPERRDFANAAVDLLSEMANPLEEWALKSQTAALVAEIVRREGLDLWQELLPSFVSLSNKGPIEAELVVMLLRWLPEDITVHNEDLEGDRRRLLLRGLAQSLPQILPLLYSLLERHFMGAFNEASRQQFDTAKQHAATVTAALNAVNAYAEWAPVSDLAKFKLIYGCGFLLSSVDFRLHACEFFRLVCQRKRPMDESAHDFDSAMGSIFQILMNISIDFLCKSSTSVSEINDSEVEFAECVCESMVALGSSFMQCIIRDDNLLPQYIQEMLGYFQHVKFGLHFRSLQFWQVLMKDLVSKTKVIMQAAEGSPVDKEKRAVRLLINDEICAAILDVSFQRMTKKSVHSGVVLSTEPLELWNEEFDAKVDFSQYRSKLLELIRLVTIHNPVVAAAKVSHGVQSIINGYAIPPVAPQGLLFLENMQLGLETIVGAIFDASTSVLSTSTDVKFGVQRILEGLLQRLLGTKWTEPAPAEILARYLDAFGPFLRSFPEAVGPVINKLFELLTSLPLSLEGSSAISARHARLQICTSFLRIARASDKSILPHMKGIADTMAHLQGEARLHRGEHNILGEAFLVMASSAGIQQQKEVLAWLLESVNKEWTQLEWQNAYLSDPLGLIRLCSDAPIMWSIFHNVTFFEKALRRSGAKKGNLNLQNPLSATEVSTLAHPMSSHLPWMLPSLLRLICSIHSLWAQPIFRSLPAELRAAMTISHVEQTSLLGEGVSKLSKGQLSLLEGSSMETNKEGCTGSNENDIRNWLKGIRDSGYNVLGLSTMIGESFFQCLKSSDVALALLGNVQSMDFRHIRQLIHLVLIPLVKSCPPNLWEEWLEKLLCPLFVHCQQALKFSWSSLLSEGRTKVPDIFGNPSGLELKVEVMEEKLLRDLTREICLLLSVLASPARNNGIPSFEQLANISRTDLLSLKDLNAFASNSMVGFLLSHKNLALPVLQISKEAFTWTDGDSVSKVASFCGVVILLAISTNNVELREFVAKDLFYALIQGLALESNAIISSDLLGLCREIFLYFSDRDPTPRQVLLSLPCISPVDLLAFEDAISKTSSAKEQKQLLRSFLMLATGNKLKAIAQQKSTNVISNVSARPRRSTSSPGPSVEEDDTVGLAAIT</sequence>
<dbReference type="GO" id="GO:0006405">
    <property type="term" value="P:RNA export from nucleus"/>
    <property type="evidence" value="ECO:0007669"/>
    <property type="project" value="TreeGrafter"/>
</dbReference>
<dbReference type="SUPFAM" id="SSF48371">
    <property type="entry name" value="ARM repeat"/>
    <property type="match status" value="1"/>
</dbReference>
<protein>
    <submittedName>
        <fullName evidence="4">Protein HASTY 1</fullName>
    </submittedName>
</protein>
<dbReference type="AlphaFoldDB" id="A0A1D1YW89"/>
<evidence type="ECO:0000256" key="1">
    <source>
        <dbReference type="SAM" id="MobiDB-lite"/>
    </source>
</evidence>
<feature type="region of interest" description="Disordered" evidence="1">
    <location>
        <begin position="1170"/>
        <end position="1192"/>
    </location>
</feature>
<organism evidence="4">
    <name type="scientific">Anthurium amnicola</name>
    <dbReference type="NCBI Taxonomy" id="1678845"/>
    <lineage>
        <taxon>Eukaryota</taxon>
        <taxon>Viridiplantae</taxon>
        <taxon>Streptophyta</taxon>
        <taxon>Embryophyta</taxon>
        <taxon>Tracheophyta</taxon>
        <taxon>Spermatophyta</taxon>
        <taxon>Magnoliopsida</taxon>
        <taxon>Liliopsida</taxon>
        <taxon>Araceae</taxon>
        <taxon>Pothoideae</taxon>
        <taxon>Potheae</taxon>
        <taxon>Anthurium</taxon>
    </lineage>
</organism>
<dbReference type="InterPro" id="IPR013598">
    <property type="entry name" value="Exportin-1/Importin-b-like"/>
</dbReference>
<dbReference type="GO" id="GO:0003723">
    <property type="term" value="F:RNA binding"/>
    <property type="evidence" value="ECO:0007669"/>
    <property type="project" value="TreeGrafter"/>
</dbReference>
<gene>
    <name evidence="4" type="primary">HST1_0</name>
    <name evidence="4" type="ORF">g.106397</name>
</gene>
<dbReference type="InterPro" id="IPR011989">
    <property type="entry name" value="ARM-like"/>
</dbReference>
<dbReference type="GO" id="GO:0006611">
    <property type="term" value="P:protein export from nucleus"/>
    <property type="evidence" value="ECO:0007669"/>
    <property type="project" value="InterPro"/>
</dbReference>
<dbReference type="GO" id="GO:0005737">
    <property type="term" value="C:cytoplasm"/>
    <property type="evidence" value="ECO:0007669"/>
    <property type="project" value="TreeGrafter"/>
</dbReference>
<dbReference type="InterPro" id="IPR045478">
    <property type="entry name" value="Exportin-5_C"/>
</dbReference>
<dbReference type="PANTHER" id="PTHR11223">
    <property type="entry name" value="EXPORTIN 1/5"/>
    <property type="match status" value="1"/>
</dbReference>
<evidence type="ECO:0000313" key="4">
    <source>
        <dbReference type="EMBL" id="JAT58917.1"/>
    </source>
</evidence>
<feature type="domain" description="Exportin-1/Importin-beta-like" evidence="2">
    <location>
        <begin position="107"/>
        <end position="265"/>
    </location>
</feature>
<dbReference type="FunFam" id="1.25.10.10:FF:000375">
    <property type="entry name" value="Predicted protein"/>
    <property type="match status" value="1"/>
</dbReference>
<dbReference type="InterPro" id="IPR045065">
    <property type="entry name" value="XPO1/5"/>
</dbReference>
<dbReference type="Pfam" id="PF19273">
    <property type="entry name" value="Exportin-5"/>
    <property type="match status" value="1"/>
</dbReference>
<dbReference type="InterPro" id="IPR016024">
    <property type="entry name" value="ARM-type_fold"/>
</dbReference>